<dbReference type="Pfam" id="PF10288">
    <property type="entry name" value="CTU2"/>
    <property type="match status" value="1"/>
</dbReference>
<dbReference type="PANTHER" id="PTHR20882:SF14">
    <property type="entry name" value="CYTOPLASMIC TRNA 2-THIOLATION PROTEIN 2"/>
    <property type="match status" value="1"/>
</dbReference>
<comment type="similarity">
    <text evidence="3">Belongs to the CTU2/NCS2 family.</text>
</comment>
<evidence type="ECO:0000256" key="3">
    <source>
        <dbReference type="HAMAP-Rule" id="MF_03054"/>
    </source>
</evidence>
<dbReference type="Proteomes" id="UP000697127">
    <property type="component" value="Unassembled WGS sequence"/>
</dbReference>
<dbReference type="AlphaFoldDB" id="A0A9P7BEU7"/>
<comment type="subcellular location">
    <subcellularLocation>
        <location evidence="3">Cytoplasm</location>
    </subcellularLocation>
</comment>
<dbReference type="GO" id="GO:0002143">
    <property type="term" value="P:tRNA wobble position uridine thiolation"/>
    <property type="evidence" value="ECO:0007669"/>
    <property type="project" value="TreeGrafter"/>
</dbReference>
<dbReference type="InterPro" id="IPR019407">
    <property type="entry name" value="CTU2"/>
</dbReference>
<evidence type="ECO:0000256" key="1">
    <source>
        <dbReference type="ARBA" id="ARBA00022490"/>
    </source>
</evidence>
<comment type="pathway">
    <text evidence="3">tRNA modification; 5-methoxycarbonylmethyl-2-thiouridine-tRNA biosynthesis.</text>
</comment>
<dbReference type="EMBL" id="PUHW01000401">
    <property type="protein sequence ID" value="KAG0686703.1"/>
    <property type="molecule type" value="Genomic_DNA"/>
</dbReference>
<dbReference type="Gene3D" id="3.40.50.620">
    <property type="entry name" value="HUPs"/>
    <property type="match status" value="1"/>
</dbReference>
<evidence type="ECO:0000256" key="2">
    <source>
        <dbReference type="ARBA" id="ARBA00022694"/>
    </source>
</evidence>
<proteinExistence type="inferred from homology"/>
<accession>A0A9P7BEU7</accession>
<evidence type="ECO:0000313" key="4">
    <source>
        <dbReference type="EMBL" id="KAG0686703.1"/>
    </source>
</evidence>
<name>A0A9P7BEU7_9ASCO</name>
<keyword evidence="1 3" id="KW-0963">Cytoplasm</keyword>
<reference evidence="4" key="1">
    <citation type="submission" date="2020-11" db="EMBL/GenBank/DDBJ databases">
        <title>Kefir isolates.</title>
        <authorList>
            <person name="Marcisauskas S."/>
            <person name="Kim Y."/>
            <person name="Blasche S."/>
        </authorList>
    </citation>
    <scope>NUCLEOTIDE SEQUENCE</scope>
    <source>
        <strain evidence="4">Olga-1</strain>
    </source>
</reference>
<dbReference type="GO" id="GO:0000049">
    <property type="term" value="F:tRNA binding"/>
    <property type="evidence" value="ECO:0007669"/>
    <property type="project" value="InterPro"/>
</dbReference>
<dbReference type="PANTHER" id="PTHR20882">
    <property type="entry name" value="CYTOPLASMIC TRNA 2-THIOLATION PROTEIN 2"/>
    <property type="match status" value="1"/>
</dbReference>
<organism evidence="4 5">
    <name type="scientific">Pichia californica</name>
    <dbReference type="NCBI Taxonomy" id="460514"/>
    <lineage>
        <taxon>Eukaryota</taxon>
        <taxon>Fungi</taxon>
        <taxon>Dikarya</taxon>
        <taxon>Ascomycota</taxon>
        <taxon>Saccharomycotina</taxon>
        <taxon>Pichiomycetes</taxon>
        <taxon>Pichiales</taxon>
        <taxon>Pichiaceae</taxon>
        <taxon>Pichia</taxon>
    </lineage>
</organism>
<protein>
    <recommendedName>
        <fullName evidence="3">Cytoplasmic tRNA 2-thiolation protein 2</fullName>
    </recommendedName>
</protein>
<comment type="caution">
    <text evidence="4">The sequence shown here is derived from an EMBL/GenBank/DDBJ whole genome shotgun (WGS) entry which is preliminary data.</text>
</comment>
<dbReference type="InterPro" id="IPR014729">
    <property type="entry name" value="Rossmann-like_a/b/a_fold"/>
</dbReference>
<dbReference type="GO" id="GO:0016783">
    <property type="term" value="F:sulfurtransferase activity"/>
    <property type="evidence" value="ECO:0007669"/>
    <property type="project" value="TreeGrafter"/>
</dbReference>
<dbReference type="GO" id="GO:0005829">
    <property type="term" value="C:cytosol"/>
    <property type="evidence" value="ECO:0007669"/>
    <property type="project" value="TreeGrafter"/>
</dbReference>
<dbReference type="HAMAP" id="MF_03054">
    <property type="entry name" value="CTU2"/>
    <property type="match status" value="1"/>
</dbReference>
<keyword evidence="5" id="KW-1185">Reference proteome</keyword>
<evidence type="ECO:0000313" key="5">
    <source>
        <dbReference type="Proteomes" id="UP000697127"/>
    </source>
</evidence>
<keyword evidence="2 3" id="KW-0819">tRNA processing</keyword>
<gene>
    <name evidence="3 4" type="primary">NCS2</name>
    <name evidence="3" type="synonym">CTU2</name>
    <name evidence="4" type="ORF">C6P40_003554</name>
</gene>
<dbReference type="GO" id="GO:0016779">
    <property type="term" value="F:nucleotidyltransferase activity"/>
    <property type="evidence" value="ECO:0007669"/>
    <property type="project" value="UniProtKB-UniRule"/>
</dbReference>
<sequence>MAKLGDTCKRCKKEPTTIESRKDEFCSNCFIRFIRGKQRKQMQDEKFKVKFSNNIKRPKILFDMQNDHQSYVLLDILISMLEEQLTQGPKALRGFDLIISIINDTYHIININKIIEFYTLSKIERLGIQFKNIDCEDYIKNNKFQHLKLDLPNFQTFIISDNNENLNSNSNIKSYQNLLDQISDNSTKEDLINIIHDDIILQTAKDFNCTILIKPDSMTQIAINILSDTIRGRGSEIPLKTQDIIINNTNNSNNNFEIIHPLRDILNSEIKIYSNIRLLNNLSPILNEINLSSDKSNRNKSVGEMVSEYFKSLEIEYPETVSTVVKIGAKLSNFSSNNENEYCEICKVSIYHDPKQWLEQITVPGCVKPQSEEEFSNLKRYLDSINDDDHDHDEKIVDLSSQPQVKLCYGCMVTLGVSNVTDFDWPKRPTKEEILSEYILDDQEDD</sequence>
<comment type="function">
    <text evidence="3">Plays a central role in 2-thiolation of mcm(5)S(2)U at tRNA wobble positions of tRNA(Lys), tRNA(Glu) and tRNA(Gln). May act by forming a heterodimer with NCS6 that ligates sulfur from thiocarboxylated URM1 onto the uridine of tRNAs at wobble position. Prior mcm(5) tRNA modification by the elongator complex is required for 2-thiolation. May also be involved in protein urmylation.</text>
</comment>
<dbReference type="GO" id="GO:0032447">
    <property type="term" value="P:protein urmylation"/>
    <property type="evidence" value="ECO:0007669"/>
    <property type="project" value="UniProtKB-UniRule"/>
</dbReference>